<dbReference type="PANTHER" id="PTHR30055">
    <property type="entry name" value="HTH-TYPE TRANSCRIPTIONAL REGULATOR RUTR"/>
    <property type="match status" value="1"/>
</dbReference>
<dbReference type="Pfam" id="PF00440">
    <property type="entry name" value="TetR_N"/>
    <property type="match status" value="1"/>
</dbReference>
<keyword evidence="1" id="KW-0805">Transcription regulation</keyword>
<proteinExistence type="predicted"/>
<gene>
    <name evidence="6" type="ORF">GCM10020369_77000</name>
</gene>
<keyword evidence="7" id="KW-1185">Reference proteome</keyword>
<dbReference type="EMBL" id="BAAAYN010000064">
    <property type="protein sequence ID" value="GAA3397290.1"/>
    <property type="molecule type" value="Genomic_DNA"/>
</dbReference>
<dbReference type="Proteomes" id="UP001501676">
    <property type="component" value="Unassembled WGS sequence"/>
</dbReference>
<dbReference type="SUPFAM" id="SSF48498">
    <property type="entry name" value="Tetracyclin repressor-like, C-terminal domain"/>
    <property type="match status" value="1"/>
</dbReference>
<feature type="domain" description="HTH tetR-type" evidence="5">
    <location>
        <begin position="1"/>
        <end position="55"/>
    </location>
</feature>
<feature type="DNA-binding region" description="H-T-H motif" evidence="4">
    <location>
        <begin position="18"/>
        <end position="37"/>
    </location>
</feature>
<evidence type="ECO:0000256" key="2">
    <source>
        <dbReference type="ARBA" id="ARBA00023125"/>
    </source>
</evidence>
<dbReference type="InterPro" id="IPR009057">
    <property type="entry name" value="Homeodomain-like_sf"/>
</dbReference>
<evidence type="ECO:0000256" key="1">
    <source>
        <dbReference type="ARBA" id="ARBA00023015"/>
    </source>
</evidence>
<evidence type="ECO:0000256" key="4">
    <source>
        <dbReference type="PROSITE-ProRule" id="PRU00335"/>
    </source>
</evidence>
<keyword evidence="3" id="KW-0804">Transcription</keyword>
<reference evidence="7" key="1">
    <citation type="journal article" date="2019" name="Int. J. Syst. Evol. Microbiol.">
        <title>The Global Catalogue of Microorganisms (GCM) 10K type strain sequencing project: providing services to taxonomists for standard genome sequencing and annotation.</title>
        <authorList>
            <consortium name="The Broad Institute Genomics Platform"/>
            <consortium name="The Broad Institute Genome Sequencing Center for Infectious Disease"/>
            <person name="Wu L."/>
            <person name="Ma J."/>
        </authorList>
    </citation>
    <scope>NUCLEOTIDE SEQUENCE [LARGE SCALE GENOMIC DNA]</scope>
    <source>
        <strain evidence="7">JCM 9458</strain>
    </source>
</reference>
<name>A0ABP6TC49_9ACTN</name>
<dbReference type="Gene3D" id="1.10.10.60">
    <property type="entry name" value="Homeodomain-like"/>
    <property type="match status" value="1"/>
</dbReference>
<evidence type="ECO:0000256" key="3">
    <source>
        <dbReference type="ARBA" id="ARBA00023163"/>
    </source>
</evidence>
<comment type="caution">
    <text evidence="6">The sequence shown here is derived from an EMBL/GenBank/DDBJ whole genome shotgun (WGS) entry which is preliminary data.</text>
</comment>
<accession>A0ABP6TC49</accession>
<dbReference type="Gene3D" id="1.10.357.10">
    <property type="entry name" value="Tetracycline Repressor, domain 2"/>
    <property type="match status" value="1"/>
</dbReference>
<dbReference type="InterPro" id="IPR050109">
    <property type="entry name" value="HTH-type_TetR-like_transc_reg"/>
</dbReference>
<dbReference type="InterPro" id="IPR036271">
    <property type="entry name" value="Tet_transcr_reg_TetR-rel_C_sf"/>
</dbReference>
<evidence type="ECO:0000313" key="6">
    <source>
        <dbReference type="EMBL" id="GAA3397290.1"/>
    </source>
</evidence>
<dbReference type="InterPro" id="IPR011075">
    <property type="entry name" value="TetR_C"/>
</dbReference>
<dbReference type="Pfam" id="PF16859">
    <property type="entry name" value="TetR_C_11"/>
    <property type="match status" value="1"/>
</dbReference>
<sequence>MFRAAIDLFGKKGWAGFTIDGVARAAGVGKASLYLRWDSKQQLLFDALAARASVDVSVDTGDIRSDLRHLGGQLLGMFWADGGITYMRLVVEGAVHEEFAEHRDRVTHPTVLAARQIVHRATARGELPPGTSPALVLDAILGATIMHVAVTPAELRDVARERSDQYLDQLVDLILAGVRGVAKESGDH</sequence>
<protein>
    <submittedName>
        <fullName evidence="6">TetR/AcrR family transcriptional regulator</fullName>
    </submittedName>
</protein>
<evidence type="ECO:0000259" key="5">
    <source>
        <dbReference type="PROSITE" id="PS50977"/>
    </source>
</evidence>
<dbReference type="PANTHER" id="PTHR30055:SF148">
    <property type="entry name" value="TETR-FAMILY TRANSCRIPTIONAL REGULATOR"/>
    <property type="match status" value="1"/>
</dbReference>
<dbReference type="SUPFAM" id="SSF46689">
    <property type="entry name" value="Homeodomain-like"/>
    <property type="match status" value="1"/>
</dbReference>
<organism evidence="6 7">
    <name type="scientific">Cryptosporangium minutisporangium</name>
    <dbReference type="NCBI Taxonomy" id="113569"/>
    <lineage>
        <taxon>Bacteria</taxon>
        <taxon>Bacillati</taxon>
        <taxon>Actinomycetota</taxon>
        <taxon>Actinomycetes</taxon>
        <taxon>Cryptosporangiales</taxon>
        <taxon>Cryptosporangiaceae</taxon>
        <taxon>Cryptosporangium</taxon>
    </lineage>
</organism>
<dbReference type="InterPro" id="IPR001647">
    <property type="entry name" value="HTH_TetR"/>
</dbReference>
<keyword evidence="2 4" id="KW-0238">DNA-binding</keyword>
<dbReference type="PRINTS" id="PR00455">
    <property type="entry name" value="HTHTETR"/>
</dbReference>
<evidence type="ECO:0000313" key="7">
    <source>
        <dbReference type="Proteomes" id="UP001501676"/>
    </source>
</evidence>
<dbReference type="PROSITE" id="PS50977">
    <property type="entry name" value="HTH_TETR_2"/>
    <property type="match status" value="1"/>
</dbReference>